<protein>
    <submittedName>
        <fullName evidence="1">Uncharacterized protein</fullName>
    </submittedName>
</protein>
<organism evidence="1 2">
    <name type="scientific">Anaeramoeba ignava</name>
    <name type="common">Anaerobic marine amoeba</name>
    <dbReference type="NCBI Taxonomy" id="1746090"/>
    <lineage>
        <taxon>Eukaryota</taxon>
        <taxon>Metamonada</taxon>
        <taxon>Anaeramoebidae</taxon>
        <taxon>Anaeramoeba</taxon>
    </lineage>
</organism>
<dbReference type="EMBL" id="JAPDFW010000056">
    <property type="protein sequence ID" value="KAJ5077771.1"/>
    <property type="molecule type" value="Genomic_DNA"/>
</dbReference>
<dbReference type="AlphaFoldDB" id="A0A9Q0REH8"/>
<evidence type="ECO:0000313" key="1">
    <source>
        <dbReference type="EMBL" id="KAJ5077771.1"/>
    </source>
</evidence>
<proteinExistence type="predicted"/>
<keyword evidence="2" id="KW-1185">Reference proteome</keyword>
<comment type="caution">
    <text evidence="1">The sequence shown here is derived from an EMBL/GenBank/DDBJ whole genome shotgun (WGS) entry which is preliminary data.</text>
</comment>
<evidence type="ECO:0000313" key="2">
    <source>
        <dbReference type="Proteomes" id="UP001149090"/>
    </source>
</evidence>
<accession>A0A9Q0REH8</accession>
<reference evidence="1" key="1">
    <citation type="submission" date="2022-10" db="EMBL/GenBank/DDBJ databases">
        <title>Novel sulphate-reducing endosymbionts in the free-living metamonad Anaeramoeba.</title>
        <authorList>
            <person name="Jerlstrom-Hultqvist J."/>
            <person name="Cepicka I."/>
            <person name="Gallot-Lavallee L."/>
            <person name="Salas-Leiva D."/>
            <person name="Curtis B.A."/>
            <person name="Zahonova K."/>
            <person name="Pipaliya S."/>
            <person name="Dacks J."/>
            <person name="Roger A.J."/>
        </authorList>
    </citation>
    <scope>NUCLEOTIDE SEQUENCE</scope>
    <source>
        <strain evidence="1">BMAN</strain>
    </source>
</reference>
<dbReference type="Proteomes" id="UP001149090">
    <property type="component" value="Unassembled WGS sequence"/>
</dbReference>
<sequence>MNNFEKVKKNQENLILFFLITNLYRLNKLKLDGVLQHLMTIESAKECFEFEIPFLFDIRFDRFYTSQEEKQLFDNELEISYVLFSFPIFFSVKLK</sequence>
<gene>
    <name evidence="1" type="ORF">M0811_05461</name>
</gene>
<name>A0A9Q0REH8_ANAIG</name>